<evidence type="ECO:0000256" key="2">
    <source>
        <dbReference type="ARBA" id="ARBA00023002"/>
    </source>
</evidence>
<dbReference type="InterPro" id="IPR036291">
    <property type="entry name" value="NAD(P)-bd_dom_sf"/>
</dbReference>
<keyword evidence="8" id="KW-1185">Reference proteome</keyword>
<feature type="domain" description="D-isomer specific 2-hydroxyacid dehydrogenase NAD-binding" evidence="6">
    <location>
        <begin position="111"/>
        <end position="282"/>
    </location>
</feature>
<name>A0ABT9Y9Y6_9FIRM</name>
<evidence type="ECO:0000256" key="3">
    <source>
        <dbReference type="ARBA" id="ARBA00023027"/>
    </source>
</evidence>
<dbReference type="PANTHER" id="PTHR43761">
    <property type="entry name" value="D-ISOMER SPECIFIC 2-HYDROXYACID DEHYDROGENASE FAMILY PROTEIN (AFU_ORTHOLOGUE AFUA_1G13630)"/>
    <property type="match status" value="1"/>
</dbReference>
<accession>A0ABT9Y9Y6</accession>
<dbReference type="SUPFAM" id="SSF52283">
    <property type="entry name" value="Formate/glycerate dehydrogenase catalytic domain-like"/>
    <property type="match status" value="1"/>
</dbReference>
<keyword evidence="2 4" id="KW-0560">Oxidoreductase</keyword>
<dbReference type="InterPro" id="IPR050418">
    <property type="entry name" value="D-iso_2-hydroxyacid_DH_PdxB"/>
</dbReference>
<evidence type="ECO:0000256" key="4">
    <source>
        <dbReference type="RuleBase" id="RU003719"/>
    </source>
</evidence>
<dbReference type="SUPFAM" id="SSF51735">
    <property type="entry name" value="NAD(P)-binding Rossmann-fold domains"/>
    <property type="match status" value="1"/>
</dbReference>
<dbReference type="PROSITE" id="PS00670">
    <property type="entry name" value="D_2_HYDROXYACID_DH_2"/>
    <property type="match status" value="1"/>
</dbReference>
<proteinExistence type="inferred from homology"/>
<dbReference type="Pfam" id="PF00389">
    <property type="entry name" value="2-Hacid_dh"/>
    <property type="match status" value="1"/>
</dbReference>
<sequence>MKLSIVESIGIDEKKCQELTRKILHDRIEVAYYNSPADDEEKIKRSQGAQAVMIANRPYKDNILEKCPELEMLSVAFTGVDHVGMEYCHKKNIIVSNCAGYANEAVSELVLGMCIALYRKLAECGKAVYDGKTGAGLLGLELAGKTFGIIGAGAIGMKTAALAKAFGCEVYCYKRTPPQNSEYKFSDMDSILRTCDIISLHMPLNDSTRGMINAEKIELMKKNAILINTARGPIVDAKALAQALENGQIAGAGIDVFDGEPPIPEDNPLLKAPNIVLTPHIGFATKEALEKRAVIAFENVAEWLDGKPQNVM</sequence>
<evidence type="ECO:0000259" key="5">
    <source>
        <dbReference type="Pfam" id="PF00389"/>
    </source>
</evidence>
<keyword evidence="3" id="KW-0520">NAD</keyword>
<dbReference type="EC" id="1.1.1.95" evidence="7"/>
<protein>
    <submittedName>
        <fullName evidence="7">D-3-phosphoglycerate dehydrogenase</fullName>
        <ecNumber evidence="7">1.1.1.95</ecNumber>
    </submittedName>
</protein>
<evidence type="ECO:0000313" key="7">
    <source>
        <dbReference type="EMBL" id="MDQ0204655.1"/>
    </source>
</evidence>
<dbReference type="GO" id="GO:0004617">
    <property type="term" value="F:phosphoglycerate dehydrogenase activity"/>
    <property type="evidence" value="ECO:0007669"/>
    <property type="project" value="UniProtKB-EC"/>
</dbReference>
<dbReference type="InterPro" id="IPR006139">
    <property type="entry name" value="D-isomer_2_OHA_DH_cat_dom"/>
</dbReference>
<dbReference type="PANTHER" id="PTHR43761:SF1">
    <property type="entry name" value="D-ISOMER SPECIFIC 2-HYDROXYACID DEHYDROGENASE CATALYTIC DOMAIN-CONTAINING PROTEIN-RELATED"/>
    <property type="match status" value="1"/>
</dbReference>
<dbReference type="InterPro" id="IPR029753">
    <property type="entry name" value="D-isomer_DH_CS"/>
</dbReference>
<evidence type="ECO:0000313" key="8">
    <source>
        <dbReference type="Proteomes" id="UP001239167"/>
    </source>
</evidence>
<gene>
    <name evidence="7" type="ORF">J2S01_002387</name>
</gene>
<dbReference type="Proteomes" id="UP001239167">
    <property type="component" value="Unassembled WGS sequence"/>
</dbReference>
<comment type="caution">
    <text evidence="7">The sequence shown here is derived from an EMBL/GenBank/DDBJ whole genome shotgun (WGS) entry which is preliminary data.</text>
</comment>
<dbReference type="RefSeq" id="WP_307224962.1">
    <property type="nucleotide sequence ID" value="NZ_CP116940.1"/>
</dbReference>
<organism evidence="7 8">
    <name type="scientific">Pectinatus haikarae</name>
    <dbReference type="NCBI Taxonomy" id="349096"/>
    <lineage>
        <taxon>Bacteria</taxon>
        <taxon>Bacillati</taxon>
        <taxon>Bacillota</taxon>
        <taxon>Negativicutes</taxon>
        <taxon>Selenomonadales</taxon>
        <taxon>Selenomonadaceae</taxon>
        <taxon>Pectinatus</taxon>
    </lineage>
</organism>
<feature type="domain" description="D-isomer specific 2-hydroxyacid dehydrogenase catalytic" evidence="5">
    <location>
        <begin position="17"/>
        <end position="309"/>
    </location>
</feature>
<dbReference type="Gene3D" id="3.40.50.720">
    <property type="entry name" value="NAD(P)-binding Rossmann-like Domain"/>
    <property type="match status" value="2"/>
</dbReference>
<evidence type="ECO:0000259" key="6">
    <source>
        <dbReference type="Pfam" id="PF02826"/>
    </source>
</evidence>
<reference evidence="7 8" key="1">
    <citation type="submission" date="2023-07" db="EMBL/GenBank/DDBJ databases">
        <title>Genomic Encyclopedia of Type Strains, Phase IV (KMG-IV): sequencing the most valuable type-strain genomes for metagenomic binning, comparative biology and taxonomic classification.</title>
        <authorList>
            <person name="Goeker M."/>
        </authorList>
    </citation>
    <scope>NUCLEOTIDE SEQUENCE [LARGE SCALE GENOMIC DNA]</scope>
    <source>
        <strain evidence="7 8">DSM 16980</strain>
    </source>
</reference>
<dbReference type="Pfam" id="PF02826">
    <property type="entry name" value="2-Hacid_dh_C"/>
    <property type="match status" value="1"/>
</dbReference>
<evidence type="ECO:0000256" key="1">
    <source>
        <dbReference type="ARBA" id="ARBA00005854"/>
    </source>
</evidence>
<dbReference type="EMBL" id="JAUSUE010000019">
    <property type="protein sequence ID" value="MDQ0204655.1"/>
    <property type="molecule type" value="Genomic_DNA"/>
</dbReference>
<dbReference type="InterPro" id="IPR006140">
    <property type="entry name" value="D-isomer_DH_NAD-bd"/>
</dbReference>
<comment type="similarity">
    <text evidence="1 4">Belongs to the D-isomer specific 2-hydroxyacid dehydrogenase family.</text>
</comment>
<dbReference type="PROSITE" id="PS00671">
    <property type="entry name" value="D_2_HYDROXYACID_DH_3"/>
    <property type="match status" value="1"/>
</dbReference>